<dbReference type="Proteomes" id="UP000298656">
    <property type="component" value="Chromosome 1"/>
</dbReference>
<gene>
    <name evidence="1" type="ORF">FAZ95_14820</name>
</gene>
<evidence type="ECO:0000313" key="1">
    <source>
        <dbReference type="EMBL" id="QCP50334.1"/>
    </source>
</evidence>
<proteinExistence type="predicted"/>
<dbReference type="RefSeq" id="WP_137333152.1">
    <property type="nucleotide sequence ID" value="NZ_CP040077.1"/>
</dbReference>
<dbReference type="KEGG" id="tvl:FAZ95_14820"/>
<accession>A0A4P8ITF4</accession>
<protein>
    <submittedName>
        <fullName evidence="1">Uncharacterized protein</fullName>
    </submittedName>
</protein>
<dbReference type="EMBL" id="CP040077">
    <property type="protein sequence ID" value="QCP50334.1"/>
    <property type="molecule type" value="Genomic_DNA"/>
</dbReference>
<organism evidence="1 2">
    <name type="scientific">Trinickia violacea</name>
    <dbReference type="NCBI Taxonomy" id="2571746"/>
    <lineage>
        <taxon>Bacteria</taxon>
        <taxon>Pseudomonadati</taxon>
        <taxon>Pseudomonadota</taxon>
        <taxon>Betaproteobacteria</taxon>
        <taxon>Burkholderiales</taxon>
        <taxon>Burkholderiaceae</taxon>
        <taxon>Trinickia</taxon>
    </lineage>
</organism>
<keyword evidence="2" id="KW-1185">Reference proteome</keyword>
<dbReference type="AlphaFoldDB" id="A0A4P8ITF4"/>
<evidence type="ECO:0000313" key="2">
    <source>
        <dbReference type="Proteomes" id="UP000298656"/>
    </source>
</evidence>
<sequence>MAETFISLSTQSSLLAGAKKHDPAPACPELGAAVKKDAIRSKSASLADYLPHGIPTRAATCAGFHHESAMEHCCPLSDFIDVRLAQRNRQIYRHRNGRQPAFIAN</sequence>
<reference evidence="1 2" key="1">
    <citation type="submission" date="2019-05" db="EMBL/GenBank/DDBJ databases">
        <title>Burkholderia sp. DHOD12, isolated from subtropical forest soil.</title>
        <authorList>
            <person name="Gao Z.-H."/>
            <person name="Qiu L.-H."/>
        </authorList>
    </citation>
    <scope>NUCLEOTIDE SEQUENCE [LARGE SCALE GENOMIC DNA]</scope>
    <source>
        <strain evidence="1 2">DHOD12</strain>
    </source>
</reference>
<name>A0A4P8ITF4_9BURK</name>